<dbReference type="Gene3D" id="2.60.220.10">
    <property type="entry name" value="Polysaccharide lyase family 8-like, C-terminal"/>
    <property type="match status" value="1"/>
</dbReference>
<name>S0FUA7_RUMCE</name>
<protein>
    <submittedName>
        <fullName evidence="10">Polysaccharide lyase family protein 8</fullName>
    </submittedName>
</protein>
<dbReference type="SUPFAM" id="SSF74650">
    <property type="entry name" value="Galactose mutarotase-like"/>
    <property type="match status" value="1"/>
</dbReference>
<feature type="domain" description="SLH" evidence="9">
    <location>
        <begin position="1999"/>
        <end position="2062"/>
    </location>
</feature>
<keyword evidence="2 7" id="KW-0732">Signal</keyword>
<reference evidence="10 11" key="1">
    <citation type="journal article" date="2013" name="Genome Announc.">
        <title>Draft Genome Sequence of the Cellulolytic, Mesophilic, Anaerobic Bacterium Clostridium termitidis Strain CT1112 (DSM 5398).</title>
        <authorList>
            <person name="Lal S."/>
            <person name="Ramachandran U."/>
            <person name="Zhang X."/>
            <person name="Munir R."/>
            <person name="Sparling R."/>
            <person name="Levin D.B."/>
        </authorList>
    </citation>
    <scope>NUCLEOTIDE SEQUENCE [LARGE SCALE GENOMIC DNA]</scope>
    <source>
        <strain evidence="10 11">CT1112</strain>
    </source>
</reference>
<dbReference type="EMBL" id="AORV01000026">
    <property type="protein sequence ID" value="EMS72764.1"/>
    <property type="molecule type" value="Genomic_DNA"/>
</dbReference>
<proteinExistence type="inferred from homology"/>
<dbReference type="InterPro" id="IPR038970">
    <property type="entry name" value="Lyase_8"/>
</dbReference>
<dbReference type="Pfam" id="PF02368">
    <property type="entry name" value="Big_2"/>
    <property type="match status" value="2"/>
</dbReference>
<sequence length="2126" mass="229743">MSKIFFTRNSYARVLSILIAVFLLLGVIPPPAAYAAETIGTETAGTETAGTETTETTTAGAITMEATTAGAITLGAKTTGDEFDQLRQRWLDFTIGDSTWDPANPDYALKLKSLEDVAQAGINLLVADPVSQSRVFSDYPLGQTGSWYDSDKIQLTYQRIQEIATAYATRGTRFYKDAATRDIIIKSLDYMYQYHYNENVNSYQNWYSWCIGNPMSLMATTMMMWDDLTPTQIANYAKPCLKWQTVGAVSRSDTGTNGIWRRKCDLYVGIVTKNAELLKETQDFYPKFLNFVTGGDGFYQDGTHIFHGYHMYNGGYGSGAFRDIVEILYYLRGSQWDVSSSDLSNVYKIAYEGFIPLLPNGMMMDTSRGRDITRPGGELKPGQQDMATLMRLADIAKDEADSTYINGYLKEWLSNDIVNKNFNANGTISEITEKNKLMANSDYQPVGSVQSYHQYAVGDKAAYHSEQGFAAGLGMHSNRIYNFEIGDSNRKGWNINNGRLYLYTDDINQNEDAVKATIDWDRLPGTTVVRGTGKASQGTGRPGCFAGGVGFDGNYGLSAMFLRDKDNTLDAKKSYFFFDDEIVELGSGITASDNKPTETILENIKIDRGNALVVDGDSKSTDIGTAEQLVNPKYLWVEGNTSGSNLGVYFPEDTTLETLRNSLSGKMSDLGPFNIGLDDVLTRSYLTMYKSHGTNPVNDSYAFVLLPNRRQSDTAAYSTSPDVQILKHDENTHAVYEKKLNILGVANFTAQKGTVDAYGIPAYMSVDGIAAVMSQESGQTLSLNVADPTQASTGMVTVTVNRAATAVISKDPRVNVVQTTPYIQLDINTGGSKGQAIPVVFSTNPLDMPPLPTTAPAKPALQYAIDSNGINVFFDDVGGTSYKLYYGTESGNYTHTVDLGSSTASYISNLIDGAVYYFRVDAANIIGTTSSDEMQVVFDDDKPYFTFIDDFNSNDLSKAYKLSPASGWSWQALSDFGSLGDCIKRPSNTTVSELTYAVPGMSGFDLNAWQSGEGGYANKYATITFYTAATEADVTADNWTQVTPGNIVDQDRTPKFYKDDYTIDGLQNANYLKIKIANKGDAAWAPMLDRLTVRYSKDAAVTIDPTGINPLKTPNIVNVSKTGDIAFTALPSTVRPTQVAKIVWTVQNPDLAEVTGSTVNTVSVRGLAEGTTNLVATYEGTQIAAIPLTVQLYRVNLALNKPVTLVVAPTNKTPNSDVKNAVDGDENTRVGYNNIGTSPGWITFTVDMGQSFEVTDVNILWEGSHPKTSYSLEYSTDNATWTKITRPEPSSKPVWDNYTFAAPVQARYLRVSANTFLNAYGMSIYEFQVFGNVPPPAIDSIIVTPKHLKFLKGQTAKLTATAAPNTADVSTIEWESSDPSVATVDKSTGFVITHSPGEATITAKDSSPTGKNASAACELTVIDSGGTAIDILVNSIKLNPEDSIWMQPGSTQAITATVLPDNATNKYLTYSSSNTRIASVDKNGLITARANGNAVITAMNSASGIKAELAVRAAEYVDDIEAAKALLESFDFGAARVLTRAEARQYIENILADLATPLNGVTAAIAAGDVFTPPADGTESSPTGTAGSYTFKLSLTKGAALPGNIQAVFETTDLNLVITAMDWVPSVNKDALNTAISNAAGLVPTSYTAGTWANVQAKLDTARIVFDNPSATQAEVDTALADLISAINALVYTETTPGGSSGSSGTGGGGSSDSVPASVGNSVIAPVIIDGKVYNIGTRTVKDDTTLVTVNQTELYKQLATAKTSFVIPVTSSTNKSIVQLLVKNVEDVANKNMTLSVEINDIVCTLPANSVDTRSIMRELGAVNTSEVVFSIKSTASIAAQAETKQIIEKEEGKLILPAMEFSITAAYNGKTVNVENFKRYVSRRIEITEEQAGNITTAVVVEPDGALRQVPTSIYMKDGKWYAQINSLTNSVYALIYNQRKFSDTTGKWYEKIANEMYSRRIINGAARDVFGGGSDITRAEFAAITVKALGLPMDSAKSVFTDVSANAWYAGAVNTAYEYGLIQGRDNKKFDPMAKITRQEAMLIMQKAAKLTELTSLSGDLNAFTDAENVSSWAVDAARFNVGAGLVAGDQGKLRPTDNITRGEAVTIILNLMRKSKLVDVRS</sequence>
<dbReference type="SUPFAM" id="SSF49373">
    <property type="entry name" value="Invasin/intimin cell-adhesion fragments"/>
    <property type="match status" value="2"/>
</dbReference>
<dbReference type="Gene3D" id="2.70.98.10">
    <property type="match status" value="1"/>
</dbReference>
<dbReference type="STRING" id="1195236.CTER_1269"/>
<dbReference type="GO" id="GO:0016798">
    <property type="term" value="F:hydrolase activity, acting on glycosyl bonds"/>
    <property type="evidence" value="ECO:0007669"/>
    <property type="project" value="UniProtKB-KW"/>
</dbReference>
<evidence type="ECO:0000256" key="2">
    <source>
        <dbReference type="ARBA" id="ARBA00022729"/>
    </source>
</evidence>
<evidence type="ECO:0000256" key="3">
    <source>
        <dbReference type="ARBA" id="ARBA00022737"/>
    </source>
</evidence>
<dbReference type="InterPro" id="IPR013783">
    <property type="entry name" value="Ig-like_fold"/>
</dbReference>
<feature type="active site" evidence="6">
    <location>
        <position position="307"/>
    </location>
</feature>
<evidence type="ECO:0000256" key="6">
    <source>
        <dbReference type="PIRSR" id="PIRSR638970-1"/>
    </source>
</evidence>
<comment type="caution">
    <text evidence="10">The sequence shown here is derived from an EMBL/GenBank/DDBJ whole genome shotgun (WGS) entry which is preliminary data.</text>
</comment>
<dbReference type="eggNOG" id="COG3291">
    <property type="taxonomic scope" value="Bacteria"/>
</dbReference>
<dbReference type="SUPFAM" id="SSF49863">
    <property type="entry name" value="Hyaluronate lyase-like, C-terminal domain"/>
    <property type="match status" value="1"/>
</dbReference>
<feature type="domain" description="SLH" evidence="9">
    <location>
        <begin position="1939"/>
        <end position="1998"/>
    </location>
</feature>
<dbReference type="PROSITE" id="PS50022">
    <property type="entry name" value="FA58C_3"/>
    <property type="match status" value="1"/>
</dbReference>
<feature type="domain" description="F5/8 type C" evidence="8">
    <location>
        <begin position="1192"/>
        <end position="1332"/>
    </location>
</feature>
<evidence type="ECO:0000256" key="5">
    <source>
        <dbReference type="ARBA" id="ARBA00023295"/>
    </source>
</evidence>
<dbReference type="CDD" id="cd01083">
    <property type="entry name" value="GAG_Lyase"/>
    <property type="match status" value="1"/>
</dbReference>
<dbReference type="Gene3D" id="1.50.10.100">
    <property type="entry name" value="Chondroitin AC/alginate lyase"/>
    <property type="match status" value="1"/>
</dbReference>
<accession>S0FUA7</accession>
<dbReference type="InterPro" id="IPR011013">
    <property type="entry name" value="Gal_mutarotase_sf_dom"/>
</dbReference>
<keyword evidence="11" id="KW-1185">Reference proteome</keyword>
<dbReference type="Pfam" id="PF07554">
    <property type="entry name" value="FIVAR"/>
    <property type="match status" value="1"/>
</dbReference>
<dbReference type="SUPFAM" id="SSF48230">
    <property type="entry name" value="Chondroitin AC/alginate lyase"/>
    <property type="match status" value="1"/>
</dbReference>
<evidence type="ECO:0000256" key="4">
    <source>
        <dbReference type="ARBA" id="ARBA00023239"/>
    </source>
</evidence>
<dbReference type="InterPro" id="IPR004103">
    <property type="entry name" value="Lyase_8_C"/>
</dbReference>
<dbReference type="GO" id="GO:0016837">
    <property type="term" value="F:carbon-oxygen lyase activity, acting on polysaccharides"/>
    <property type="evidence" value="ECO:0007669"/>
    <property type="project" value="UniProtKB-ARBA"/>
</dbReference>
<keyword evidence="4 10" id="KW-0456">Lyase</keyword>
<dbReference type="Gene3D" id="2.60.40.1080">
    <property type="match status" value="2"/>
</dbReference>
<evidence type="ECO:0000256" key="1">
    <source>
        <dbReference type="ARBA" id="ARBA00006699"/>
    </source>
</evidence>
<comment type="similarity">
    <text evidence="1">Belongs to the polysaccharide lyase 8 family.</text>
</comment>
<evidence type="ECO:0000256" key="7">
    <source>
        <dbReference type="SAM" id="SignalP"/>
    </source>
</evidence>
<feature type="signal peptide" evidence="7">
    <location>
        <begin position="1"/>
        <end position="35"/>
    </location>
</feature>
<dbReference type="InterPro" id="IPR003159">
    <property type="entry name" value="Lyase_8_central_dom"/>
</dbReference>
<feature type="domain" description="SLH" evidence="9">
    <location>
        <begin position="2064"/>
        <end position="2126"/>
    </location>
</feature>
<dbReference type="PANTHER" id="PTHR38481:SF1">
    <property type="entry name" value="HYALURONATE LYASE"/>
    <property type="match status" value="1"/>
</dbReference>
<dbReference type="InterPro" id="IPR014718">
    <property type="entry name" value="GH-type_carb-bd"/>
</dbReference>
<evidence type="ECO:0000313" key="10">
    <source>
        <dbReference type="EMBL" id="EMS72764.1"/>
    </source>
</evidence>
<dbReference type="GO" id="GO:0005975">
    <property type="term" value="P:carbohydrate metabolic process"/>
    <property type="evidence" value="ECO:0007669"/>
    <property type="project" value="InterPro"/>
</dbReference>
<feature type="chain" id="PRO_5004486879" evidence="7">
    <location>
        <begin position="36"/>
        <end position="2126"/>
    </location>
</feature>
<evidence type="ECO:0000259" key="9">
    <source>
        <dbReference type="PROSITE" id="PS51272"/>
    </source>
</evidence>
<dbReference type="Pfam" id="PF08124">
    <property type="entry name" value="Lyase_8_N"/>
    <property type="match status" value="1"/>
</dbReference>
<dbReference type="Pfam" id="PF02278">
    <property type="entry name" value="Lyase_8"/>
    <property type="match status" value="1"/>
</dbReference>
<evidence type="ECO:0000259" key="8">
    <source>
        <dbReference type="PROSITE" id="PS50022"/>
    </source>
</evidence>
<dbReference type="eggNOG" id="COG3210">
    <property type="taxonomic scope" value="Bacteria"/>
</dbReference>
<dbReference type="InterPro" id="IPR008929">
    <property type="entry name" value="Chondroitin_lyas"/>
</dbReference>
<dbReference type="InterPro" id="IPR036116">
    <property type="entry name" value="FN3_sf"/>
</dbReference>
<organism evidence="10 11">
    <name type="scientific">Ruminiclostridium cellobioparum subsp. termitidis CT1112</name>
    <dbReference type="NCBI Taxonomy" id="1195236"/>
    <lineage>
        <taxon>Bacteria</taxon>
        <taxon>Bacillati</taxon>
        <taxon>Bacillota</taxon>
        <taxon>Clostridia</taxon>
        <taxon>Eubacteriales</taxon>
        <taxon>Oscillospiraceae</taxon>
        <taxon>Ruminiclostridium</taxon>
    </lineage>
</organism>
<evidence type="ECO:0000313" key="11">
    <source>
        <dbReference type="Proteomes" id="UP000014155"/>
    </source>
</evidence>
<dbReference type="Proteomes" id="UP000014155">
    <property type="component" value="Unassembled WGS sequence"/>
</dbReference>
<dbReference type="Gene3D" id="1.20.1270.90">
    <property type="entry name" value="AF1782-like"/>
    <property type="match status" value="1"/>
</dbReference>
<dbReference type="SUPFAM" id="SSF49265">
    <property type="entry name" value="Fibronectin type III"/>
    <property type="match status" value="1"/>
</dbReference>
<dbReference type="InterPro" id="IPR003343">
    <property type="entry name" value="Big_2"/>
</dbReference>
<dbReference type="SMART" id="SM00635">
    <property type="entry name" value="BID_2"/>
    <property type="match status" value="3"/>
</dbReference>
<feature type="active site" evidence="6">
    <location>
        <position position="316"/>
    </location>
</feature>
<dbReference type="Gene3D" id="2.60.40.10">
    <property type="entry name" value="Immunoglobulins"/>
    <property type="match status" value="1"/>
</dbReference>
<dbReference type="eggNOG" id="COG5492">
    <property type="taxonomic scope" value="Bacteria"/>
</dbReference>
<dbReference type="InterPro" id="IPR001119">
    <property type="entry name" value="SLH_dom"/>
</dbReference>
<dbReference type="InterPro" id="IPR008964">
    <property type="entry name" value="Invasin/intimin_cell_adhesion"/>
</dbReference>
<dbReference type="PANTHER" id="PTHR38481">
    <property type="entry name" value="HYALURONATE LYASE"/>
    <property type="match status" value="1"/>
</dbReference>
<dbReference type="Pfam" id="PF00754">
    <property type="entry name" value="F5_F8_type_C"/>
    <property type="match status" value="1"/>
</dbReference>
<dbReference type="InterPro" id="IPR011071">
    <property type="entry name" value="Lyase_8-like_C"/>
</dbReference>
<keyword evidence="5" id="KW-0326">Glycosidase</keyword>
<gene>
    <name evidence="10" type="ORF">CTER_1269</name>
</gene>
<keyword evidence="5" id="KW-0378">Hydrolase</keyword>
<dbReference type="GO" id="GO:0005576">
    <property type="term" value="C:extracellular region"/>
    <property type="evidence" value="ECO:0007669"/>
    <property type="project" value="InterPro"/>
</dbReference>
<dbReference type="Pfam" id="PF02884">
    <property type="entry name" value="Lyase_8_C"/>
    <property type="match status" value="1"/>
</dbReference>
<dbReference type="PATRIC" id="fig|1195236.3.peg.1582"/>
<dbReference type="Gene3D" id="2.60.120.260">
    <property type="entry name" value="Galactose-binding domain-like"/>
    <property type="match status" value="1"/>
</dbReference>
<dbReference type="InterPro" id="IPR012970">
    <property type="entry name" value="Lyase_8_alpha_N"/>
</dbReference>
<dbReference type="PROSITE" id="PS51272">
    <property type="entry name" value="SLH"/>
    <property type="match status" value="3"/>
</dbReference>
<dbReference type="RefSeq" id="WP_004625029.1">
    <property type="nucleotide sequence ID" value="NZ_AORV01000026.1"/>
</dbReference>
<dbReference type="SUPFAM" id="SSF49785">
    <property type="entry name" value="Galactose-binding domain-like"/>
    <property type="match status" value="1"/>
</dbReference>
<dbReference type="GO" id="GO:0030246">
    <property type="term" value="F:carbohydrate binding"/>
    <property type="evidence" value="ECO:0007669"/>
    <property type="project" value="InterPro"/>
</dbReference>
<keyword evidence="3" id="KW-0677">Repeat</keyword>
<dbReference type="InterPro" id="IPR008979">
    <property type="entry name" value="Galactose-bd-like_sf"/>
</dbReference>
<feature type="active site" evidence="6">
    <location>
        <position position="370"/>
    </location>
</feature>
<dbReference type="Pfam" id="PF00395">
    <property type="entry name" value="SLH"/>
    <property type="match status" value="3"/>
</dbReference>
<dbReference type="InterPro" id="IPR000421">
    <property type="entry name" value="FA58C"/>
</dbReference>